<reference evidence="2 3" key="1">
    <citation type="journal article" date="2019" name="Genome Biol. Evol.">
        <title>Insights into the evolution of the New World diploid cottons (Gossypium, subgenus Houzingenia) based on genome sequencing.</title>
        <authorList>
            <person name="Grover C.E."/>
            <person name="Arick M.A. 2nd"/>
            <person name="Thrash A."/>
            <person name="Conover J.L."/>
            <person name="Sanders W.S."/>
            <person name="Peterson D.G."/>
            <person name="Frelichowski J.E."/>
            <person name="Scheffler J.A."/>
            <person name="Scheffler B.E."/>
            <person name="Wendel J.F."/>
        </authorList>
    </citation>
    <scope>NUCLEOTIDE SEQUENCE [LARGE SCALE GENOMIC DNA]</scope>
    <source>
        <strain evidence="2">6</strain>
        <tissue evidence="2">Leaf</tissue>
    </source>
</reference>
<name>A0A7J9KG05_9ROSI</name>
<evidence type="ECO:0000313" key="3">
    <source>
        <dbReference type="Proteomes" id="UP000593575"/>
    </source>
</evidence>
<comment type="caution">
    <text evidence="2">The sequence shown here is derived from an EMBL/GenBank/DDBJ whole genome shotgun (WGS) entry which is preliminary data.</text>
</comment>
<dbReference type="AlphaFoldDB" id="A0A7J9KG05"/>
<protein>
    <submittedName>
        <fullName evidence="2">Uncharacterized protein</fullName>
    </submittedName>
</protein>
<evidence type="ECO:0000313" key="2">
    <source>
        <dbReference type="EMBL" id="MBA0845378.1"/>
    </source>
</evidence>
<organism evidence="2 3">
    <name type="scientific">Gossypium armourianum</name>
    <dbReference type="NCBI Taxonomy" id="34283"/>
    <lineage>
        <taxon>Eukaryota</taxon>
        <taxon>Viridiplantae</taxon>
        <taxon>Streptophyta</taxon>
        <taxon>Embryophyta</taxon>
        <taxon>Tracheophyta</taxon>
        <taxon>Spermatophyta</taxon>
        <taxon>Magnoliopsida</taxon>
        <taxon>eudicotyledons</taxon>
        <taxon>Gunneridae</taxon>
        <taxon>Pentapetalae</taxon>
        <taxon>rosids</taxon>
        <taxon>malvids</taxon>
        <taxon>Malvales</taxon>
        <taxon>Malvaceae</taxon>
        <taxon>Malvoideae</taxon>
        <taxon>Gossypium</taxon>
    </lineage>
</organism>
<proteinExistence type="predicted"/>
<evidence type="ECO:0000256" key="1">
    <source>
        <dbReference type="SAM" id="MobiDB-lite"/>
    </source>
</evidence>
<gene>
    <name evidence="2" type="ORF">Goarm_005758</name>
</gene>
<dbReference type="Proteomes" id="UP000593575">
    <property type="component" value="Unassembled WGS sequence"/>
</dbReference>
<feature type="compositionally biased region" description="Basic and acidic residues" evidence="1">
    <location>
        <begin position="71"/>
        <end position="80"/>
    </location>
</feature>
<keyword evidence="3" id="KW-1185">Reference proteome</keyword>
<dbReference type="EMBL" id="JABFAE010415153">
    <property type="protein sequence ID" value="MBA0845378.1"/>
    <property type="molecule type" value="Genomic_DNA"/>
</dbReference>
<feature type="region of interest" description="Disordered" evidence="1">
    <location>
        <begin position="71"/>
        <end position="96"/>
    </location>
</feature>
<accession>A0A7J9KG05</accession>
<sequence>MEKKLANLSLGKEEDEGLKEVECGWDVSLRAQPRRASITLSVWLREDIWGEIVWKTLASKKRQDKEKEIQLLSKGEKEDMKEDSEELPLENKKRHRSNNQVQGASYVMVGCGDFNEILYFFEKERGLPRDESRMEEFRTTLNECRLENVGYVEELPTPLRDYDISINTNAKAYQYKQDQRLSKEENLAVNAYEEGEFLNNRLTLGVEITYLTMLDSLDGDNVQDQYVLDLPQKSELMIFTANLVEDCPKSKNLVRKSKDKRALSRDILNLNMLTKIEEIYIDRTYDHMASII</sequence>